<reference evidence="2 3" key="1">
    <citation type="submission" date="2019-05" db="EMBL/GenBank/DDBJ databases">
        <title>Another draft genome of Portunus trituberculatus and its Hox gene families provides insights of decapod evolution.</title>
        <authorList>
            <person name="Jeong J.-H."/>
            <person name="Song I."/>
            <person name="Kim S."/>
            <person name="Choi T."/>
            <person name="Kim D."/>
            <person name="Ryu S."/>
            <person name="Kim W."/>
        </authorList>
    </citation>
    <scope>NUCLEOTIDE SEQUENCE [LARGE SCALE GENOMIC DNA]</scope>
    <source>
        <tissue evidence="2">Muscle</tissue>
    </source>
</reference>
<dbReference type="EMBL" id="VSRR010006132">
    <property type="protein sequence ID" value="MPC44116.1"/>
    <property type="molecule type" value="Genomic_DNA"/>
</dbReference>
<dbReference type="InterPro" id="IPR041466">
    <property type="entry name" value="Dynein_AAA5_ext"/>
</dbReference>
<dbReference type="PANTHER" id="PTHR45703">
    <property type="entry name" value="DYNEIN HEAVY CHAIN"/>
    <property type="match status" value="1"/>
</dbReference>
<evidence type="ECO:0000313" key="2">
    <source>
        <dbReference type="EMBL" id="MPC44116.1"/>
    </source>
</evidence>
<evidence type="ECO:0000259" key="1">
    <source>
        <dbReference type="Pfam" id="PF17852"/>
    </source>
</evidence>
<comment type="caution">
    <text evidence="2">The sequence shown here is derived from an EMBL/GenBank/DDBJ whole genome shotgun (WGS) entry which is preliminary data.</text>
</comment>
<accession>A0A5B7FFH9</accession>
<gene>
    <name evidence="2" type="primary">Dnah3_0</name>
    <name evidence="2" type="ORF">E2C01_037780</name>
</gene>
<evidence type="ECO:0000313" key="3">
    <source>
        <dbReference type="Proteomes" id="UP000324222"/>
    </source>
</evidence>
<dbReference type="Gene3D" id="1.10.472.130">
    <property type="match status" value="1"/>
</dbReference>
<sequence>MPGKMSVIFETCDLEEASPATVSRCGMIYMESKELGWRPLKDSYLASLPGAVKPEVRQMMDHVIEWLLPPLLKFVMNRCKFMIQTSELHLFQVQTIFILKNPQTKQNQQQAWTPNNLTYPLAIHIDNSQQHSPKLFSFTRLLDAHLDEVREADKPLGPKISEDKLTYLLQYVITFVLPWSLGSTITGASRRMFDQFYRKLLQGKVDGSPKPESFKLTKGMLPPESGLVYDFIYEKETQRWLSWHDIINQERLSIPSDAQV</sequence>
<protein>
    <submittedName>
        <fullName evidence="2">Dynein heavy chain 3, axonemal</fullName>
    </submittedName>
</protein>
<dbReference type="InterPro" id="IPR026983">
    <property type="entry name" value="DHC"/>
</dbReference>
<dbReference type="Gene3D" id="3.40.50.300">
    <property type="entry name" value="P-loop containing nucleotide triphosphate hydrolases"/>
    <property type="match status" value="1"/>
</dbReference>
<dbReference type="GO" id="GO:0045505">
    <property type="term" value="F:dynein intermediate chain binding"/>
    <property type="evidence" value="ECO:0007669"/>
    <property type="project" value="InterPro"/>
</dbReference>
<dbReference type="PANTHER" id="PTHR45703:SF1">
    <property type="entry name" value="DYNEINS HEAVY CHAIN"/>
    <property type="match status" value="1"/>
</dbReference>
<dbReference type="AlphaFoldDB" id="A0A5B7FFH9"/>
<dbReference type="Proteomes" id="UP000324222">
    <property type="component" value="Unassembled WGS sequence"/>
</dbReference>
<feature type="domain" description="Dynein heavy chain AAA 5 extension" evidence="1">
    <location>
        <begin position="135"/>
        <end position="245"/>
    </location>
</feature>
<organism evidence="2 3">
    <name type="scientific">Portunus trituberculatus</name>
    <name type="common">Swimming crab</name>
    <name type="synonym">Neptunus trituberculatus</name>
    <dbReference type="NCBI Taxonomy" id="210409"/>
    <lineage>
        <taxon>Eukaryota</taxon>
        <taxon>Metazoa</taxon>
        <taxon>Ecdysozoa</taxon>
        <taxon>Arthropoda</taxon>
        <taxon>Crustacea</taxon>
        <taxon>Multicrustacea</taxon>
        <taxon>Malacostraca</taxon>
        <taxon>Eumalacostraca</taxon>
        <taxon>Eucarida</taxon>
        <taxon>Decapoda</taxon>
        <taxon>Pleocyemata</taxon>
        <taxon>Brachyura</taxon>
        <taxon>Eubrachyura</taxon>
        <taxon>Portunoidea</taxon>
        <taxon>Portunidae</taxon>
        <taxon>Portuninae</taxon>
        <taxon>Portunus</taxon>
    </lineage>
</organism>
<keyword evidence="3" id="KW-1185">Reference proteome</keyword>
<dbReference type="InterPro" id="IPR027417">
    <property type="entry name" value="P-loop_NTPase"/>
</dbReference>
<dbReference type="OrthoDB" id="5593012at2759"/>
<dbReference type="GO" id="GO:0030286">
    <property type="term" value="C:dynein complex"/>
    <property type="evidence" value="ECO:0007669"/>
    <property type="project" value="InterPro"/>
</dbReference>
<dbReference type="GO" id="GO:0051959">
    <property type="term" value="F:dynein light intermediate chain binding"/>
    <property type="evidence" value="ECO:0007669"/>
    <property type="project" value="InterPro"/>
</dbReference>
<name>A0A5B7FFH9_PORTR</name>
<dbReference type="GO" id="GO:0007018">
    <property type="term" value="P:microtubule-based movement"/>
    <property type="evidence" value="ECO:0007669"/>
    <property type="project" value="InterPro"/>
</dbReference>
<proteinExistence type="predicted"/>
<dbReference type="Pfam" id="PF17852">
    <property type="entry name" value="Dynein_AAA_lid"/>
    <property type="match status" value="1"/>
</dbReference>